<feature type="compositionally biased region" description="Basic and acidic residues" evidence="4">
    <location>
        <begin position="586"/>
        <end position="610"/>
    </location>
</feature>
<dbReference type="GO" id="GO:0046872">
    <property type="term" value="F:metal ion binding"/>
    <property type="evidence" value="ECO:0007669"/>
    <property type="project" value="UniProtKB-KW"/>
</dbReference>
<feature type="compositionally biased region" description="Acidic residues" evidence="4">
    <location>
        <begin position="539"/>
        <end position="549"/>
    </location>
</feature>
<protein>
    <recommendedName>
        <fullName evidence="7">ADP-ribosylglycohydrolase</fullName>
    </recommendedName>
</protein>
<feature type="binding site" evidence="3">
    <location>
        <position position="946"/>
    </location>
    <ligand>
        <name>Mg(2+)</name>
        <dbReference type="ChEBI" id="CHEBI:18420"/>
        <label>1</label>
    </ligand>
</feature>
<accession>A0A4R4VVP1</accession>
<sequence length="1304" mass="136876">MSNEEKAMTDPQRQLSWADRFRGALLGGAVGDALGAGVRHTSTAEIQQWFGPRGVADYLPVYGRRGAVTDLTQLTVFTLEGLLRAKAEGCTGLPTEFVFANHLRWLHTQGVPWEYAMSAFAATEPAPTSWLLERRELYSTRNPAGNALGLLGRMAARSPLGPDGRLHPPVDVDGSADYPVLAAPAMVWSNVPEGVYAAGAGIANLFTSGANSVAAAGVHADVLAQLIRGIPLWDAVTSSDQRRLNAAYRVAGVPADVRRTVHAAMFTGQRGGTPGPLDIDIEFDVVDKPGELGIALAAVGSTRTFADAVQVAVNNSADSAVTGALAGQLAGALHGPAAIPAQWLDELELRQVIETLCGDATEAFAPPPPPQWAQRYTRGPQQTGPRQIPAGPAKTVEGSAEQTMVMPAITADTPPPSAQPASPQPVAPEPPVAQTPAPEPVVQPEPPAREEIPRFETRSTGQIGAPTFPASAPAPEPERETETTAVFAAIGSEPEPDRTPVDLEPRPRTPIDLDPGEADEPEPEIAEPAPIPETPVVDLEPEPEPESETETTQVVEAVSDSGEPAGSTVVDVSGIGSPFDLIAVPARDDNEPEPDARFTRDSDPELRFADAEPEPSPIDLRPDPDVIPDVVPALAKISSIQPEPEPVEVAEEADEPTAEPEDSDAEADGPEVEATEPEVAEAEATEPEDAEAEFAESEGAVAEFAAPEDVDAEGSAPEDLETEVADDVENEATEEPQEAEPRGTELSEVERDEPELHELARDETESDEAERDEVAFTEEPEEVEPAALVEEREEDVARTVVEELAEDVASDLDEPEEVVTPATEDTAASAEDTTPDAEDTTADNAADAEDTAVDDAEDVPAEPEPQVVEALPISAGRRVHGKTEGPGDAAPSLTERVLGCFLGGALGDALGADLEFITAAQITERFGATGPSGLREAYGVHGAITDDTQMTLFTAEGLIRGSVAARTLGAADPLPEVQLAYQRWLHTQGVEWDAAAGEFFADHPVPDGWLVEVPGLFHTRAPGKTIFRALTAFGDGHRAGSLTETINDSKGCGGAMRAAPVALTSTDPAEVFELAARTAALTHSHPAGYHSAGALAVIVQQALLGRSLDDGVWLALQVLETWDDHEETTAAIKAAVDLAAEGVPTPERVAEVLGGGWVGEQAVAIAVCAALVAGEDVELALKIAVHHDGDSDSTGAICGNIVGALQGVGALPLDWLAELELRDVIEQMALDCVAEFGRGGFQPGRAAIDPPSDQDWDERYPVRPQWSAEPATVGADAGGFPSPKPAPRRRLDGVASTETVEGDS</sequence>
<evidence type="ECO:0000313" key="6">
    <source>
        <dbReference type="Proteomes" id="UP000295674"/>
    </source>
</evidence>
<evidence type="ECO:0000256" key="2">
    <source>
        <dbReference type="ARBA" id="ARBA00022801"/>
    </source>
</evidence>
<feature type="binding site" evidence="3">
    <location>
        <position position="945"/>
    </location>
    <ligand>
        <name>Mg(2+)</name>
        <dbReference type="ChEBI" id="CHEBI:18420"/>
        <label>1</label>
    </ligand>
</feature>
<keyword evidence="2" id="KW-0378">Hydrolase</keyword>
<evidence type="ECO:0000256" key="3">
    <source>
        <dbReference type="PIRSR" id="PIRSR605502-1"/>
    </source>
</evidence>
<feature type="compositionally biased region" description="Acidic residues" evidence="4">
    <location>
        <begin position="514"/>
        <end position="525"/>
    </location>
</feature>
<proteinExistence type="inferred from homology"/>
<evidence type="ECO:0000256" key="1">
    <source>
        <dbReference type="ARBA" id="ARBA00010702"/>
    </source>
</evidence>
<dbReference type="InterPro" id="IPR036705">
    <property type="entry name" value="Ribosyl_crysJ1_sf"/>
</dbReference>
<feature type="compositionally biased region" description="Basic and acidic residues" evidence="4">
    <location>
        <begin position="495"/>
        <end position="511"/>
    </location>
</feature>
<evidence type="ECO:0008006" key="7">
    <source>
        <dbReference type="Google" id="ProtNLM"/>
    </source>
</evidence>
<keyword evidence="3" id="KW-0479">Metal-binding</keyword>
<dbReference type="InterPro" id="IPR005502">
    <property type="entry name" value="Ribosyl_crysJ1"/>
</dbReference>
<feature type="region of interest" description="Disordered" evidence="4">
    <location>
        <begin position="363"/>
        <end position="891"/>
    </location>
</feature>
<keyword evidence="6" id="KW-1185">Reference proteome</keyword>
<feature type="compositionally biased region" description="Acidic residues" evidence="4">
    <location>
        <begin position="833"/>
        <end position="861"/>
    </location>
</feature>
<evidence type="ECO:0000313" key="5">
    <source>
        <dbReference type="EMBL" id="TDD06864.1"/>
    </source>
</evidence>
<feature type="compositionally biased region" description="Acidic residues" evidence="4">
    <location>
        <begin position="645"/>
        <end position="696"/>
    </location>
</feature>
<name>A0A4R4VVP1_9PSEU</name>
<dbReference type="PANTHER" id="PTHR16222">
    <property type="entry name" value="ADP-RIBOSYLGLYCOHYDROLASE"/>
    <property type="match status" value="1"/>
</dbReference>
<dbReference type="InterPro" id="IPR050792">
    <property type="entry name" value="ADP-ribosylglycohydrolase"/>
</dbReference>
<feature type="region of interest" description="Disordered" evidence="4">
    <location>
        <begin position="1243"/>
        <end position="1304"/>
    </location>
</feature>
<feature type="compositionally biased region" description="Acidic residues" evidence="4">
    <location>
        <begin position="803"/>
        <end position="817"/>
    </location>
</feature>
<dbReference type="Pfam" id="PF03747">
    <property type="entry name" value="ADP_ribosyl_GH"/>
    <property type="match status" value="2"/>
</dbReference>
<dbReference type="PANTHER" id="PTHR16222:SF24">
    <property type="entry name" value="ADP-RIBOSYLHYDROLASE ARH3"/>
    <property type="match status" value="1"/>
</dbReference>
<dbReference type="EMBL" id="SMKS01000014">
    <property type="protein sequence ID" value="TDD06864.1"/>
    <property type="molecule type" value="Genomic_DNA"/>
</dbReference>
<comment type="similarity">
    <text evidence="1">Belongs to the ADP-ribosylglycohydrolase family.</text>
</comment>
<gene>
    <name evidence="5" type="ORF">E1181_11260</name>
</gene>
<dbReference type="SUPFAM" id="SSF101478">
    <property type="entry name" value="ADP-ribosylglycohydrolase"/>
    <property type="match status" value="2"/>
</dbReference>
<reference evidence="5 6" key="1">
    <citation type="submission" date="2019-03" db="EMBL/GenBank/DDBJ databases">
        <title>Draft genome sequences of novel Actinobacteria.</title>
        <authorList>
            <person name="Sahin N."/>
            <person name="Ay H."/>
            <person name="Saygin H."/>
        </authorList>
    </citation>
    <scope>NUCLEOTIDE SEQUENCE [LARGE SCALE GENOMIC DNA]</scope>
    <source>
        <strain evidence="5 6">16K309</strain>
    </source>
</reference>
<feature type="compositionally biased region" description="Acidic residues" evidence="4">
    <location>
        <begin position="706"/>
        <end position="738"/>
    </location>
</feature>
<feature type="compositionally biased region" description="Basic and acidic residues" evidence="4">
    <location>
        <begin position="739"/>
        <end position="763"/>
    </location>
</feature>
<dbReference type="Proteomes" id="UP000295674">
    <property type="component" value="Unassembled WGS sequence"/>
</dbReference>
<feature type="binding site" evidence="3">
    <location>
        <position position="1192"/>
    </location>
    <ligand>
        <name>Mg(2+)</name>
        <dbReference type="ChEBI" id="CHEBI:18420"/>
        <label>1</label>
    </ligand>
</feature>
<feature type="binding site" evidence="3">
    <location>
        <position position="1193"/>
    </location>
    <ligand>
        <name>Mg(2+)</name>
        <dbReference type="ChEBI" id="CHEBI:18420"/>
        <label>1</label>
    </ligand>
</feature>
<keyword evidence="3" id="KW-0460">Magnesium</keyword>
<dbReference type="OrthoDB" id="5164632at2"/>
<feature type="binding site" evidence="3">
    <location>
        <position position="947"/>
    </location>
    <ligand>
        <name>Mg(2+)</name>
        <dbReference type="ChEBI" id="CHEBI:18420"/>
        <label>1</label>
    </ligand>
</feature>
<organism evidence="5 6">
    <name type="scientific">Saccharopolyspora terrae</name>
    <dbReference type="NCBI Taxonomy" id="2530384"/>
    <lineage>
        <taxon>Bacteria</taxon>
        <taxon>Bacillati</taxon>
        <taxon>Actinomycetota</taxon>
        <taxon>Actinomycetes</taxon>
        <taxon>Pseudonocardiales</taxon>
        <taxon>Pseudonocardiaceae</taxon>
        <taxon>Saccharopolyspora</taxon>
    </lineage>
</organism>
<comment type="caution">
    <text evidence="5">The sequence shown here is derived from an EMBL/GenBank/DDBJ whole genome shotgun (WGS) entry which is preliminary data.</text>
</comment>
<dbReference type="Gene3D" id="1.10.4080.10">
    <property type="entry name" value="ADP-ribosylation/Crystallin J1"/>
    <property type="match status" value="2"/>
</dbReference>
<feature type="binding site" evidence="3">
    <location>
        <position position="1190"/>
    </location>
    <ligand>
        <name>Mg(2+)</name>
        <dbReference type="ChEBI" id="CHEBI:18420"/>
        <label>1</label>
    </ligand>
</feature>
<feature type="compositionally biased region" description="Basic and acidic residues" evidence="4">
    <location>
        <begin position="447"/>
        <end position="457"/>
    </location>
</feature>
<feature type="compositionally biased region" description="Acidic residues" evidence="4">
    <location>
        <begin position="764"/>
        <end position="784"/>
    </location>
</feature>
<comment type="cofactor">
    <cofactor evidence="3">
        <name>Mg(2+)</name>
        <dbReference type="ChEBI" id="CHEBI:18420"/>
    </cofactor>
    <text evidence="3">Binds 2 magnesium ions per subunit.</text>
</comment>
<feature type="compositionally biased region" description="Pro residues" evidence="4">
    <location>
        <begin position="413"/>
        <end position="446"/>
    </location>
</feature>
<evidence type="ECO:0000256" key="4">
    <source>
        <dbReference type="SAM" id="MobiDB-lite"/>
    </source>
</evidence>
<feature type="compositionally biased region" description="Low complexity" evidence="4">
    <location>
        <begin position="820"/>
        <end position="832"/>
    </location>
</feature>